<proteinExistence type="predicted"/>
<sequence>MGAKMAAPLPYLSLPILDELVKSVETKPADENAVKLMASGILNHYFSVANGYIATPERTPDGNSPDSITLRIRRYLPRTQSFMDHAVADIVPMGDPLPLLFAQLESTPENCNADASICWKMKFYACTIEFYEDHHCLEHPGLVPYPAPKHNIYHLRTDSEVIDMMLRQMTERNVRGQIIKTTNISEN</sequence>
<gene>
    <name evidence="1" type="ORF">LOY88_003188</name>
</gene>
<name>A0ACB8UX97_9EURO</name>
<reference evidence="1" key="1">
    <citation type="journal article" date="2022" name="bioRxiv">
        <title>Population genetic analysis of Ophidiomyces ophidiicola, the causative agent of snake fungal disease, indicates recent introductions to the USA.</title>
        <authorList>
            <person name="Ladner J.T."/>
            <person name="Palmer J.M."/>
            <person name="Ettinger C.L."/>
            <person name="Stajich J.E."/>
            <person name="Farrell T.M."/>
            <person name="Glorioso B.M."/>
            <person name="Lawson B."/>
            <person name="Price S.J."/>
            <person name="Stengle A.G."/>
            <person name="Grear D.A."/>
            <person name="Lorch J.M."/>
        </authorList>
    </citation>
    <scope>NUCLEOTIDE SEQUENCE</scope>
    <source>
        <strain evidence="1">NWHC 24266-5</strain>
    </source>
</reference>
<evidence type="ECO:0000313" key="1">
    <source>
        <dbReference type="EMBL" id="KAI2387319.1"/>
    </source>
</evidence>
<comment type="caution">
    <text evidence="1">The sequence shown here is derived from an EMBL/GenBank/DDBJ whole genome shotgun (WGS) entry which is preliminary data.</text>
</comment>
<protein>
    <submittedName>
        <fullName evidence="1">Uncharacterized protein</fullName>
    </submittedName>
</protein>
<dbReference type="EMBL" id="JALBCA010000040">
    <property type="protein sequence ID" value="KAI2387319.1"/>
    <property type="molecule type" value="Genomic_DNA"/>
</dbReference>
<organism evidence="1">
    <name type="scientific">Ophidiomyces ophidiicola</name>
    <dbReference type="NCBI Taxonomy" id="1387563"/>
    <lineage>
        <taxon>Eukaryota</taxon>
        <taxon>Fungi</taxon>
        <taxon>Dikarya</taxon>
        <taxon>Ascomycota</taxon>
        <taxon>Pezizomycotina</taxon>
        <taxon>Eurotiomycetes</taxon>
        <taxon>Eurotiomycetidae</taxon>
        <taxon>Onygenales</taxon>
        <taxon>Onygenaceae</taxon>
        <taxon>Ophidiomyces</taxon>
    </lineage>
</organism>
<accession>A0ACB8UX97</accession>